<keyword evidence="2" id="KW-1185">Reference proteome</keyword>
<organism evidence="1 2">
    <name type="scientific">Kaistella haifensis DSM 19056</name>
    <dbReference type="NCBI Taxonomy" id="1450526"/>
    <lineage>
        <taxon>Bacteria</taxon>
        <taxon>Pseudomonadati</taxon>
        <taxon>Bacteroidota</taxon>
        <taxon>Flavobacteriia</taxon>
        <taxon>Flavobacteriales</taxon>
        <taxon>Weeksellaceae</taxon>
        <taxon>Chryseobacterium group</taxon>
        <taxon>Kaistella</taxon>
    </lineage>
</organism>
<reference evidence="1 2" key="1">
    <citation type="submission" date="2014-01" db="EMBL/GenBank/DDBJ databases">
        <authorList>
            <consortium name="Genome Consortium for Active Teaching"/>
            <person name="Sontag T.C."/>
            <person name="Newman J.D."/>
        </authorList>
    </citation>
    <scope>NUCLEOTIDE SEQUENCE [LARGE SCALE GENOMIC DNA]</scope>
    <source>
        <strain evidence="1 2">DSM 19056</strain>
    </source>
</reference>
<gene>
    <name evidence="1" type="ORF">AP75_01895</name>
</gene>
<reference evidence="1 2" key="2">
    <citation type="submission" date="2017-05" db="EMBL/GenBank/DDBJ databases">
        <title>Genome of Chryseobacterium haifense.</title>
        <authorList>
            <person name="Newman J.D."/>
        </authorList>
    </citation>
    <scope>NUCLEOTIDE SEQUENCE [LARGE SCALE GENOMIC DNA]</scope>
    <source>
        <strain evidence="1 2">DSM 19056</strain>
    </source>
</reference>
<name>A0A246BC54_9FLAO</name>
<sequence length="146" mass="16402">MSNVNITTKECAWSHFEVKVLNRTIKGLRGFESKKTKDAEHLMGAGDQPIDIMTSNIKYEGNIKLLGFEADAIDKAAQDGGYDDITEVPHELIIISISFKRRITDKRKTYIVRGVQFTETGVGMEQGAKNRETTLPFLAMSQQLIH</sequence>
<evidence type="ECO:0008006" key="3">
    <source>
        <dbReference type="Google" id="ProtNLM"/>
    </source>
</evidence>
<dbReference type="EMBL" id="JASZ02000002">
    <property type="protein sequence ID" value="OWK99263.1"/>
    <property type="molecule type" value="Genomic_DNA"/>
</dbReference>
<proteinExistence type="predicted"/>
<evidence type="ECO:0000313" key="1">
    <source>
        <dbReference type="EMBL" id="OWK99263.1"/>
    </source>
</evidence>
<accession>A0A246BC54</accession>
<dbReference type="Proteomes" id="UP000197587">
    <property type="component" value="Unassembled WGS sequence"/>
</dbReference>
<dbReference type="AlphaFoldDB" id="A0A246BC54"/>
<comment type="caution">
    <text evidence="1">The sequence shown here is derived from an EMBL/GenBank/DDBJ whole genome shotgun (WGS) entry which is preliminary data.</text>
</comment>
<evidence type="ECO:0000313" key="2">
    <source>
        <dbReference type="Proteomes" id="UP000197587"/>
    </source>
</evidence>
<protein>
    <recommendedName>
        <fullName evidence="3">Phage tail protein</fullName>
    </recommendedName>
</protein>
<dbReference type="RefSeq" id="WP_031504145.1">
    <property type="nucleotide sequence ID" value="NZ_JASZ02000002.1"/>
</dbReference>